<dbReference type="PANTHER" id="PTHR43340">
    <property type="entry name" value="HYPOXANTHINE-GUANINE PHOSPHORIBOSYLTRANSFERASE"/>
    <property type="match status" value="1"/>
</dbReference>
<evidence type="ECO:0000259" key="1">
    <source>
        <dbReference type="Pfam" id="PF00156"/>
    </source>
</evidence>
<dbReference type="InterPro" id="IPR050408">
    <property type="entry name" value="HGPRT"/>
</dbReference>
<evidence type="ECO:0000313" key="2">
    <source>
        <dbReference type="EMBL" id="CAB4159903.1"/>
    </source>
</evidence>
<keyword evidence="2" id="KW-0808">Transferase</keyword>
<reference evidence="2" key="1">
    <citation type="submission" date="2020-04" db="EMBL/GenBank/DDBJ databases">
        <authorList>
            <person name="Chiriac C."/>
            <person name="Salcher M."/>
            <person name="Ghai R."/>
            <person name="Kavagutti S V."/>
        </authorList>
    </citation>
    <scope>NUCLEOTIDE SEQUENCE</scope>
</reference>
<dbReference type="GO" id="GO:0032264">
    <property type="term" value="P:IMP salvage"/>
    <property type="evidence" value="ECO:0007669"/>
    <property type="project" value="TreeGrafter"/>
</dbReference>
<name>A0A6J5NLZ0_9CAUD</name>
<dbReference type="CDD" id="cd06223">
    <property type="entry name" value="PRTases_typeI"/>
    <property type="match status" value="1"/>
</dbReference>
<dbReference type="GO" id="GO:0046100">
    <property type="term" value="P:hypoxanthine metabolic process"/>
    <property type="evidence" value="ECO:0007669"/>
    <property type="project" value="TreeGrafter"/>
</dbReference>
<gene>
    <name evidence="2" type="ORF">UFOVP723_10</name>
</gene>
<sequence length="168" mass="18783">MELIIKKEDIQLRIKQMALDIADDHIKTGNALPPVMICILNGAYMFYTDLLRNMPIDVQSDFIRLKSYQGQDNSGGIEVIKGLEVDLKGRNVYIVDDICDTGTTILETLFMINSHIPQQVKVVTLTRRGGGVNLTDFCGFVIGEEWIAGYGLDNNGVGRNLEDLYKVN</sequence>
<dbReference type="PANTHER" id="PTHR43340:SF1">
    <property type="entry name" value="HYPOXANTHINE PHOSPHORIBOSYLTRANSFERASE"/>
    <property type="match status" value="1"/>
</dbReference>
<dbReference type="GO" id="GO:0000287">
    <property type="term" value="F:magnesium ion binding"/>
    <property type="evidence" value="ECO:0007669"/>
    <property type="project" value="TreeGrafter"/>
</dbReference>
<feature type="domain" description="Phosphoribosyltransferase" evidence="1">
    <location>
        <begin position="16"/>
        <end position="153"/>
    </location>
</feature>
<dbReference type="GO" id="GO:0004422">
    <property type="term" value="F:hypoxanthine phosphoribosyltransferase activity"/>
    <property type="evidence" value="ECO:0007669"/>
    <property type="project" value="TreeGrafter"/>
</dbReference>
<dbReference type="InterPro" id="IPR029057">
    <property type="entry name" value="PRTase-like"/>
</dbReference>
<protein>
    <submittedName>
        <fullName evidence="2">Hpt Hypoxanthine-guanine phosphoribosyltransferase</fullName>
    </submittedName>
</protein>
<dbReference type="EMBL" id="LR796697">
    <property type="protein sequence ID" value="CAB4159903.1"/>
    <property type="molecule type" value="Genomic_DNA"/>
</dbReference>
<accession>A0A6J5NLZ0</accession>
<dbReference type="SUPFAM" id="SSF53271">
    <property type="entry name" value="PRTase-like"/>
    <property type="match status" value="1"/>
</dbReference>
<dbReference type="InterPro" id="IPR000836">
    <property type="entry name" value="PRTase_dom"/>
</dbReference>
<proteinExistence type="predicted"/>
<dbReference type="Pfam" id="PF00156">
    <property type="entry name" value="Pribosyltran"/>
    <property type="match status" value="1"/>
</dbReference>
<dbReference type="GO" id="GO:0006178">
    <property type="term" value="P:guanine salvage"/>
    <property type="evidence" value="ECO:0007669"/>
    <property type="project" value="TreeGrafter"/>
</dbReference>
<dbReference type="GO" id="GO:0032263">
    <property type="term" value="P:GMP salvage"/>
    <property type="evidence" value="ECO:0007669"/>
    <property type="project" value="TreeGrafter"/>
</dbReference>
<keyword evidence="2" id="KW-0328">Glycosyltransferase</keyword>
<dbReference type="Gene3D" id="3.40.50.2020">
    <property type="match status" value="1"/>
</dbReference>
<organism evidence="2">
    <name type="scientific">uncultured Caudovirales phage</name>
    <dbReference type="NCBI Taxonomy" id="2100421"/>
    <lineage>
        <taxon>Viruses</taxon>
        <taxon>Duplodnaviria</taxon>
        <taxon>Heunggongvirae</taxon>
        <taxon>Uroviricota</taxon>
        <taxon>Caudoviricetes</taxon>
        <taxon>Peduoviridae</taxon>
        <taxon>Maltschvirus</taxon>
        <taxon>Maltschvirus maltsch</taxon>
    </lineage>
</organism>